<evidence type="ECO:0000259" key="3">
    <source>
        <dbReference type="Pfam" id="PF01658"/>
    </source>
</evidence>
<keyword evidence="5" id="KW-1185">Reference proteome</keyword>
<dbReference type="Gene3D" id="3.30.360.10">
    <property type="entry name" value="Dihydrodipicolinate Reductase, domain 2"/>
    <property type="match status" value="1"/>
</dbReference>
<dbReference type="GO" id="GO:0004512">
    <property type="term" value="F:inositol-3-phosphate synthase activity"/>
    <property type="evidence" value="ECO:0007669"/>
    <property type="project" value="InterPro"/>
</dbReference>
<reference evidence="4 5" key="1">
    <citation type="submission" date="2016-10" db="EMBL/GenBank/DDBJ databases">
        <authorList>
            <person name="de Groot N.N."/>
        </authorList>
    </citation>
    <scope>NUCLEOTIDE SEQUENCE [LARGE SCALE GENOMIC DNA]</scope>
    <source>
        <strain evidence="4 5">DSM 18610</strain>
    </source>
</reference>
<gene>
    <name evidence="4" type="ORF">SAMN04488023_1439</name>
</gene>
<dbReference type="PANTHER" id="PTHR11510">
    <property type="entry name" value="MYO-INOSITOL-1 PHOSPHATE SYNTHASE"/>
    <property type="match status" value="1"/>
</dbReference>
<dbReference type="InterPro" id="IPR002587">
    <property type="entry name" value="Myo-inos-1-P_Synthase"/>
</dbReference>
<accession>A0A1H9VGM2</accession>
<dbReference type="AlphaFoldDB" id="A0A1H9VGM2"/>
<feature type="domain" description="Myo-inositol-1-phosphate synthase GAPDH-like" evidence="3">
    <location>
        <begin position="246"/>
        <end position="358"/>
    </location>
</feature>
<name>A0A1H9VGM2_9SPHI</name>
<keyword evidence="2" id="KW-0812">Transmembrane</keyword>
<dbReference type="SUPFAM" id="SSF51735">
    <property type="entry name" value="NAD(P)-binding Rossmann-fold domains"/>
    <property type="match status" value="1"/>
</dbReference>
<dbReference type="STRING" id="390241.SAMN04488023_1439"/>
<protein>
    <submittedName>
        <fullName evidence="4">Myo-inositol-1-phosphate synthase</fullName>
    </submittedName>
</protein>
<sequence>MKQQVKAAEGKLGILMPGLGAVATTMIAGVAAIKKGLSKPIGSLTQMGTIRLGKRTENKEPKIKDFVPLANLEDIVFGGWDVYEDNVYEAALNARVLDANLLRDVREELQAIKPMRAAFDRNYVKNLDGKFVKEEENRHELALAVMEDIKNFQAQNNCDRIVLVWCGSTEIYFEPSEVHESLAAFEQGLKDNDARIAPSMIYAYAALKLGIPFANGAPNLTVDIPALIELAKETNTPIAGKDFKTGQTLMKTILAPGLSARALGVNGWFSDNILGNRDGLVLDDPDNFKTKEVSKLGVLEDIFKPEKNPDLYGDMYHKIRINYYPPHGDNKESWDNIDIFGWLGYKMQIKINFLCRDSILAAPIVLDLALFIDLAKRANMSGIQEWLSFYLKSPQTLPNVPAENDIFKQLMKLQNTLRHMMGEDLITHLGLDYEEEPVENV</sequence>
<keyword evidence="2" id="KW-0472">Membrane</keyword>
<dbReference type="OrthoDB" id="729130at2"/>
<dbReference type="PIRSF" id="PIRSF015578">
    <property type="entry name" value="Myoinos-ppht_syn"/>
    <property type="match status" value="1"/>
</dbReference>
<evidence type="ECO:0000313" key="4">
    <source>
        <dbReference type="EMBL" id="SES20950.1"/>
    </source>
</evidence>
<dbReference type="Gene3D" id="3.40.50.720">
    <property type="entry name" value="NAD(P)-binding Rossmann-like Domain"/>
    <property type="match status" value="1"/>
</dbReference>
<dbReference type="EMBL" id="FOGG01000043">
    <property type="protein sequence ID" value="SES20950.1"/>
    <property type="molecule type" value="Genomic_DNA"/>
</dbReference>
<dbReference type="Pfam" id="PF01658">
    <property type="entry name" value="Inos-1-P_synth"/>
    <property type="match status" value="1"/>
</dbReference>
<dbReference type="SUPFAM" id="SSF55347">
    <property type="entry name" value="Glyceraldehyde-3-phosphate dehydrogenase-like, C-terminal domain"/>
    <property type="match status" value="1"/>
</dbReference>
<dbReference type="InterPro" id="IPR036291">
    <property type="entry name" value="NAD(P)-bd_dom_sf"/>
</dbReference>
<evidence type="ECO:0000313" key="5">
    <source>
        <dbReference type="Proteomes" id="UP000199572"/>
    </source>
</evidence>
<evidence type="ECO:0000256" key="1">
    <source>
        <dbReference type="ARBA" id="ARBA00010813"/>
    </source>
</evidence>
<dbReference type="InterPro" id="IPR013021">
    <property type="entry name" value="Myo-inos-1-P_Synthase_GAPDH"/>
</dbReference>
<dbReference type="GO" id="GO:0008654">
    <property type="term" value="P:phospholipid biosynthetic process"/>
    <property type="evidence" value="ECO:0007669"/>
    <property type="project" value="InterPro"/>
</dbReference>
<feature type="transmembrane region" description="Helical" evidence="2">
    <location>
        <begin position="12"/>
        <end position="33"/>
    </location>
</feature>
<comment type="similarity">
    <text evidence="1">Belongs to the myo-inositol 1-phosphate synthase family.</text>
</comment>
<dbReference type="Proteomes" id="UP000199572">
    <property type="component" value="Unassembled WGS sequence"/>
</dbReference>
<dbReference type="RefSeq" id="WP_090888740.1">
    <property type="nucleotide sequence ID" value="NZ_FOGG01000043.1"/>
</dbReference>
<evidence type="ECO:0000256" key="2">
    <source>
        <dbReference type="SAM" id="Phobius"/>
    </source>
</evidence>
<dbReference type="Pfam" id="PF07994">
    <property type="entry name" value="NAD_binding_5"/>
    <property type="match status" value="1"/>
</dbReference>
<dbReference type="GO" id="GO:0006021">
    <property type="term" value="P:inositol biosynthetic process"/>
    <property type="evidence" value="ECO:0007669"/>
    <property type="project" value="InterPro"/>
</dbReference>
<keyword evidence="2" id="KW-1133">Transmembrane helix</keyword>
<organism evidence="4 5">
    <name type="scientific">Pedobacter rhizosphaerae</name>
    <dbReference type="NCBI Taxonomy" id="390241"/>
    <lineage>
        <taxon>Bacteria</taxon>
        <taxon>Pseudomonadati</taxon>
        <taxon>Bacteroidota</taxon>
        <taxon>Sphingobacteriia</taxon>
        <taxon>Sphingobacteriales</taxon>
        <taxon>Sphingobacteriaceae</taxon>
        <taxon>Pedobacter</taxon>
    </lineage>
</organism>
<proteinExistence type="inferred from homology"/>